<evidence type="ECO:0000313" key="2">
    <source>
        <dbReference type="Proteomes" id="UP001054252"/>
    </source>
</evidence>
<protein>
    <submittedName>
        <fullName evidence="1">Uncharacterized protein</fullName>
    </submittedName>
</protein>
<organism evidence="1 2">
    <name type="scientific">Rubroshorea leprosula</name>
    <dbReference type="NCBI Taxonomy" id="152421"/>
    <lineage>
        <taxon>Eukaryota</taxon>
        <taxon>Viridiplantae</taxon>
        <taxon>Streptophyta</taxon>
        <taxon>Embryophyta</taxon>
        <taxon>Tracheophyta</taxon>
        <taxon>Spermatophyta</taxon>
        <taxon>Magnoliopsida</taxon>
        <taxon>eudicotyledons</taxon>
        <taxon>Gunneridae</taxon>
        <taxon>Pentapetalae</taxon>
        <taxon>rosids</taxon>
        <taxon>malvids</taxon>
        <taxon>Malvales</taxon>
        <taxon>Dipterocarpaceae</taxon>
        <taxon>Rubroshorea</taxon>
    </lineage>
</organism>
<sequence>MLLFILKHSTLFDCLPSCQCFSQTLFLGIGHQTIVNPLFFPQTIDLVKPRSTFGGMDKTSDSTQNLSCPIVSHVWDA</sequence>
<dbReference type="AlphaFoldDB" id="A0AAV5JNH8"/>
<name>A0AAV5JNH8_9ROSI</name>
<accession>A0AAV5JNH8</accession>
<dbReference type="Proteomes" id="UP001054252">
    <property type="component" value="Unassembled WGS sequence"/>
</dbReference>
<reference evidence="1 2" key="1">
    <citation type="journal article" date="2021" name="Commun. Biol.">
        <title>The genome of Shorea leprosula (Dipterocarpaceae) highlights the ecological relevance of drought in aseasonal tropical rainforests.</title>
        <authorList>
            <person name="Ng K.K.S."/>
            <person name="Kobayashi M.J."/>
            <person name="Fawcett J.A."/>
            <person name="Hatakeyama M."/>
            <person name="Paape T."/>
            <person name="Ng C.H."/>
            <person name="Ang C.C."/>
            <person name="Tnah L.H."/>
            <person name="Lee C.T."/>
            <person name="Nishiyama T."/>
            <person name="Sese J."/>
            <person name="O'Brien M.J."/>
            <person name="Copetti D."/>
            <person name="Mohd Noor M.I."/>
            <person name="Ong R.C."/>
            <person name="Putra M."/>
            <person name="Sireger I.Z."/>
            <person name="Indrioko S."/>
            <person name="Kosugi Y."/>
            <person name="Izuno A."/>
            <person name="Isagi Y."/>
            <person name="Lee S.L."/>
            <person name="Shimizu K.K."/>
        </authorList>
    </citation>
    <scope>NUCLEOTIDE SEQUENCE [LARGE SCALE GENOMIC DNA]</scope>
    <source>
        <strain evidence="1">214</strain>
    </source>
</reference>
<gene>
    <name evidence="1" type="ORF">SLEP1_g23487</name>
</gene>
<keyword evidence="2" id="KW-1185">Reference proteome</keyword>
<comment type="caution">
    <text evidence="1">The sequence shown here is derived from an EMBL/GenBank/DDBJ whole genome shotgun (WGS) entry which is preliminary data.</text>
</comment>
<dbReference type="EMBL" id="BPVZ01000036">
    <property type="protein sequence ID" value="GKV12330.1"/>
    <property type="molecule type" value="Genomic_DNA"/>
</dbReference>
<proteinExistence type="predicted"/>
<evidence type="ECO:0000313" key="1">
    <source>
        <dbReference type="EMBL" id="GKV12330.1"/>
    </source>
</evidence>